<dbReference type="InterPro" id="IPR036390">
    <property type="entry name" value="WH_DNA-bd_sf"/>
</dbReference>
<sequence>MPRLLAVALPMLLLLFSSLAVIAVASSGRVYIVFDSCGYEVAKALNKLYPEASGDIFFSWQLSSLPHGAVAVLLATNISSKSDVEVAMQLVKSSGASYIYTDAVNSTGYRVNASDAWLYCIYKDGEALKRIAMGVAVNSGGGVLTQLGLGLLIAVAVFSAASLALYQTLREKIEELLKRVRVVAPPILRVKVSREEALNHPLRKALYETISSAGAVRYAELMRFGSRATIEWHLWVLLRSGLVAELRVGRKRYIVDMTNLVTALNTLVQVDEEVKCIVESGEKPPKLLTELCNTDLRAVFSVLELYSKAKAIELNHNI</sequence>
<keyword evidence="1" id="KW-1133">Transmembrane helix</keyword>
<keyword evidence="1" id="KW-0472">Membrane</keyword>
<feature type="transmembrane region" description="Helical" evidence="1">
    <location>
        <begin position="147"/>
        <end position="169"/>
    </location>
</feature>
<accession>A0A7C4FEM4</accession>
<proteinExistence type="predicted"/>
<protein>
    <submittedName>
        <fullName evidence="2">ArsR family transcriptional regulator</fullName>
    </submittedName>
</protein>
<dbReference type="SUPFAM" id="SSF46785">
    <property type="entry name" value="Winged helix' DNA-binding domain"/>
    <property type="match status" value="1"/>
</dbReference>
<gene>
    <name evidence="2" type="ORF">ENV14_07265</name>
</gene>
<keyword evidence="1" id="KW-0812">Transmembrane</keyword>
<dbReference type="AlphaFoldDB" id="A0A7C4FEM4"/>
<organism evidence="2">
    <name type="scientific">Ignisphaera aggregans</name>
    <dbReference type="NCBI Taxonomy" id="334771"/>
    <lineage>
        <taxon>Archaea</taxon>
        <taxon>Thermoproteota</taxon>
        <taxon>Thermoprotei</taxon>
        <taxon>Desulfurococcales</taxon>
        <taxon>Desulfurococcaceae</taxon>
        <taxon>Ignisphaera</taxon>
    </lineage>
</organism>
<name>A0A7C4FEM4_9CREN</name>
<comment type="caution">
    <text evidence="2">The sequence shown here is derived from an EMBL/GenBank/DDBJ whole genome shotgun (WGS) entry which is preliminary data.</text>
</comment>
<reference evidence="2" key="1">
    <citation type="journal article" date="2020" name="mSystems">
        <title>Genome- and Community-Level Interaction Insights into Carbon Utilization and Element Cycling Functions of Hydrothermarchaeota in Hydrothermal Sediment.</title>
        <authorList>
            <person name="Zhou Z."/>
            <person name="Liu Y."/>
            <person name="Xu W."/>
            <person name="Pan J."/>
            <person name="Luo Z.H."/>
            <person name="Li M."/>
        </authorList>
    </citation>
    <scope>NUCLEOTIDE SEQUENCE [LARGE SCALE GENOMIC DNA]</scope>
    <source>
        <strain evidence="2">SpSt-732</strain>
    </source>
</reference>
<evidence type="ECO:0000313" key="2">
    <source>
        <dbReference type="EMBL" id="HGI88164.1"/>
    </source>
</evidence>
<evidence type="ECO:0000256" key="1">
    <source>
        <dbReference type="SAM" id="Phobius"/>
    </source>
</evidence>
<dbReference type="EMBL" id="DTFF01000063">
    <property type="protein sequence ID" value="HGI88164.1"/>
    <property type="molecule type" value="Genomic_DNA"/>
</dbReference>